<dbReference type="RefSeq" id="WP_193952426.1">
    <property type="nucleotide sequence ID" value="NZ_JADEYS010000005.1"/>
</dbReference>
<accession>A0A8J7FT92</accession>
<protein>
    <submittedName>
        <fullName evidence="2">Uncharacterized protein</fullName>
    </submittedName>
</protein>
<evidence type="ECO:0000256" key="1">
    <source>
        <dbReference type="SAM" id="SignalP"/>
    </source>
</evidence>
<evidence type="ECO:0000313" key="3">
    <source>
        <dbReference type="Proteomes" id="UP000640333"/>
    </source>
</evidence>
<keyword evidence="3" id="KW-1185">Reference proteome</keyword>
<reference evidence="2" key="1">
    <citation type="submission" date="2020-10" db="EMBL/GenBank/DDBJ databases">
        <title>Bacterium isolated from coastal waters sediment.</title>
        <authorList>
            <person name="Chen R.-J."/>
            <person name="Lu D.-C."/>
            <person name="Zhu K.-L."/>
            <person name="Du Z.-J."/>
        </authorList>
    </citation>
    <scope>NUCLEOTIDE SEQUENCE</scope>
    <source>
        <strain evidence="2">N1Y112</strain>
    </source>
</reference>
<dbReference type="EMBL" id="JADEYS010000005">
    <property type="protein sequence ID" value="MBE9396870.1"/>
    <property type="molecule type" value="Genomic_DNA"/>
</dbReference>
<evidence type="ECO:0000313" key="2">
    <source>
        <dbReference type="EMBL" id="MBE9396870.1"/>
    </source>
</evidence>
<proteinExistence type="predicted"/>
<dbReference type="AlphaFoldDB" id="A0A8J7FT92"/>
<dbReference type="Proteomes" id="UP000640333">
    <property type="component" value="Unassembled WGS sequence"/>
</dbReference>
<comment type="caution">
    <text evidence="2">The sequence shown here is derived from an EMBL/GenBank/DDBJ whole genome shotgun (WGS) entry which is preliminary data.</text>
</comment>
<sequence length="195" mass="22326">MKKIALLFISLCFCHPAFALTFSELKQQSASDELLFLSFNDHPDLFIDADSVKHLRRYHNQYLREPMYDDYLHVVLQTMLGRAGFQHLFRNLGGGFVPIRIINEQLMMKGTRDHCGGMEEALIMVDMHSGDVSSVLYSEETFLIHSTYPSGDQLPTGLLQWIERILNAYGSQDSPTRNKVLLREMAGDWCHANGR</sequence>
<feature type="chain" id="PRO_5035290808" evidence="1">
    <location>
        <begin position="20"/>
        <end position="195"/>
    </location>
</feature>
<organism evidence="2 3">
    <name type="scientific">Pontibacterium sinense</name>
    <dbReference type="NCBI Taxonomy" id="2781979"/>
    <lineage>
        <taxon>Bacteria</taxon>
        <taxon>Pseudomonadati</taxon>
        <taxon>Pseudomonadota</taxon>
        <taxon>Gammaproteobacteria</taxon>
        <taxon>Oceanospirillales</taxon>
        <taxon>Oceanospirillaceae</taxon>
        <taxon>Pontibacterium</taxon>
    </lineage>
</organism>
<name>A0A8J7FT92_9GAMM</name>
<keyword evidence="1" id="KW-0732">Signal</keyword>
<feature type="signal peptide" evidence="1">
    <location>
        <begin position="1"/>
        <end position="19"/>
    </location>
</feature>
<gene>
    <name evidence="2" type="ORF">IOQ59_06285</name>
</gene>